<feature type="region of interest" description="Disordered" evidence="6">
    <location>
        <begin position="28"/>
        <end position="150"/>
    </location>
</feature>
<sequence length="757" mass="81380">MTTLTAALPVKGETTVPLRTVAQIDAEVSRNGSESLASAQTERLAQTFDFEPSPEPAPVFPLPGTQPPPTAPPTLDFEPPPPTEPEPEESEDADADSDAPAPALEDDDLEVTPPSESPSDLQLPEETEPGVPPEIPPTAPPPATPPPAPEAETQVLVSEVLVEGATGELEQIVYEAISTRPGQTTTRTRLQSDINAIFATGFFRGVRADPSDTPLGVRVTFSVQPNPDLRAVQIAGNEVLTQATVDEIFSPQYGRILNLRELQEGIQRINEFYQEEGFILGQVVGSPQVDTDGTVTLQVAEGVIEDIEVRFQTDEGEPARGRTRPFILTREMVTQPGDVLNQNRLQTDLQRVFALGLFEDVQVGLEPGQDPRKVVISLNVQERRTGSFSAGAGFSSNSGFFGTGSFTQNNVGGNNQRLNTQVQVGTRELLFDVSFTDPWIGGDPFGTSYTVNLFNRLTLPLVFDGGTGNCAEVGVPCEVRLPPRDPINDPANKDRPRVNRLGGGVVFSRPLTRDIEQRPRAWTVSVGAQYQRISIRDANFRLSPQDELGNDLSFSGTGNDDLFTVQVGVGRDLRNDPLRPTRGSALRLGIEQSAPIGQGSIAMTRVRGSYSHFIPVNLIRLTEGPQTLAFNVQAGTVLGDLPPYEAFSLGGSNSIRGYGEGDVGSGRSFVQATVEYRFPIFQFLGGIGGVLFVDAGSTLGTQDNVPGSPGILRGKPGAGIGYGVGLRVNTPIGPVRIDYALNDEGDNRFHFGFGERF</sequence>
<feature type="domain" description="POTRA" evidence="8">
    <location>
        <begin position="323"/>
        <end position="383"/>
    </location>
</feature>
<dbReference type="Pfam" id="PF07244">
    <property type="entry name" value="POTRA"/>
    <property type="match status" value="2"/>
</dbReference>
<keyword evidence="2" id="KW-0812">Transmembrane</keyword>
<organism evidence="10 11">
    <name type="scientific">Petrachloros mirabilis ULC683</name>
    <dbReference type="NCBI Taxonomy" id="2781853"/>
    <lineage>
        <taxon>Bacteria</taxon>
        <taxon>Bacillati</taxon>
        <taxon>Cyanobacteriota</taxon>
        <taxon>Cyanophyceae</taxon>
        <taxon>Synechococcales</taxon>
        <taxon>Petrachlorosaceae</taxon>
        <taxon>Petrachloros</taxon>
        <taxon>Petrachloros mirabilis</taxon>
    </lineage>
</organism>
<evidence type="ECO:0000256" key="3">
    <source>
        <dbReference type="ARBA" id="ARBA00022729"/>
    </source>
</evidence>
<keyword evidence="5" id="KW-0998">Cell outer membrane</keyword>
<dbReference type="InterPro" id="IPR013686">
    <property type="entry name" value="Polypept-transport_assoc_ShlB"/>
</dbReference>
<feature type="compositionally biased region" description="Acidic residues" evidence="6">
    <location>
        <begin position="85"/>
        <end position="97"/>
    </location>
</feature>
<dbReference type="Gene3D" id="2.40.160.50">
    <property type="entry name" value="membrane protein fhac: a member of the omp85/tpsb transporter family"/>
    <property type="match status" value="1"/>
</dbReference>
<evidence type="ECO:0000259" key="8">
    <source>
        <dbReference type="Pfam" id="PF07244"/>
    </source>
</evidence>
<evidence type="ECO:0000313" key="10">
    <source>
        <dbReference type="EMBL" id="NCJ07244.1"/>
    </source>
</evidence>
<dbReference type="EMBL" id="WVIC01000023">
    <property type="protein sequence ID" value="NCJ07244.1"/>
    <property type="molecule type" value="Genomic_DNA"/>
</dbReference>
<reference evidence="10" key="1">
    <citation type="submission" date="2019-12" db="EMBL/GenBank/DDBJ databases">
        <title>High-Quality draft genome sequences of three cyanobacteria isolated from the limestone walls of the Old Cathedral of Coimbra.</title>
        <authorList>
            <person name="Tiago I."/>
            <person name="Soares F."/>
            <person name="Portugal A."/>
        </authorList>
    </citation>
    <scope>NUCLEOTIDE SEQUENCE [LARGE SCALE GENOMIC DNA]</scope>
    <source>
        <strain evidence="10">C</strain>
    </source>
</reference>
<keyword evidence="11" id="KW-1185">Reference proteome</keyword>
<comment type="subcellular location">
    <subcellularLocation>
        <location evidence="1">Membrane</location>
    </subcellularLocation>
</comment>
<dbReference type="Proteomes" id="UP000607397">
    <property type="component" value="Unassembled WGS sequence"/>
</dbReference>
<protein>
    <submittedName>
        <fullName evidence="10">BamA/TamA family outer membrane protein</fullName>
    </submittedName>
</protein>
<proteinExistence type="predicted"/>
<evidence type="ECO:0000256" key="2">
    <source>
        <dbReference type="ARBA" id="ARBA00022692"/>
    </source>
</evidence>
<dbReference type="Pfam" id="PF01103">
    <property type="entry name" value="Omp85"/>
    <property type="match status" value="1"/>
</dbReference>
<feature type="compositionally biased region" description="Pro residues" evidence="6">
    <location>
        <begin position="53"/>
        <end position="84"/>
    </location>
</feature>
<comment type="caution">
    <text evidence="10">The sequence shown here is derived from an EMBL/GenBank/DDBJ whole genome shotgun (WGS) entry which is preliminary data.</text>
</comment>
<gene>
    <name evidence="10" type="ORF">GS597_12155</name>
</gene>
<dbReference type="PANTHER" id="PTHR12815">
    <property type="entry name" value="SORTING AND ASSEMBLY MACHINERY SAMM50 PROTEIN FAMILY MEMBER"/>
    <property type="match status" value="1"/>
</dbReference>
<feature type="domain" description="Polypeptide-transport-associated ShlB-type" evidence="9">
    <location>
        <begin position="229"/>
        <end position="302"/>
    </location>
</feature>
<name>A0A8K1ZXZ7_9CYAN</name>
<evidence type="ECO:0000256" key="5">
    <source>
        <dbReference type="ARBA" id="ARBA00023237"/>
    </source>
</evidence>
<feature type="domain" description="Bacterial surface antigen (D15)" evidence="7">
    <location>
        <begin position="410"/>
        <end position="757"/>
    </location>
</feature>
<evidence type="ECO:0000259" key="7">
    <source>
        <dbReference type="Pfam" id="PF01103"/>
    </source>
</evidence>
<dbReference type="GO" id="GO:0019867">
    <property type="term" value="C:outer membrane"/>
    <property type="evidence" value="ECO:0007669"/>
    <property type="project" value="InterPro"/>
</dbReference>
<dbReference type="AlphaFoldDB" id="A0A8K1ZXZ7"/>
<dbReference type="Gene3D" id="3.10.20.310">
    <property type="entry name" value="membrane protein fhac"/>
    <property type="match status" value="3"/>
</dbReference>
<dbReference type="InterPro" id="IPR000184">
    <property type="entry name" value="Bac_surfAg_D15"/>
</dbReference>
<feature type="domain" description="POTRA" evidence="8">
    <location>
        <begin position="157"/>
        <end position="225"/>
    </location>
</feature>
<evidence type="ECO:0000256" key="1">
    <source>
        <dbReference type="ARBA" id="ARBA00004370"/>
    </source>
</evidence>
<dbReference type="InterPro" id="IPR010827">
    <property type="entry name" value="BamA/TamA_POTRA"/>
</dbReference>
<feature type="compositionally biased region" description="Pro residues" evidence="6">
    <location>
        <begin position="130"/>
        <end position="149"/>
    </location>
</feature>
<dbReference type="Pfam" id="PF08479">
    <property type="entry name" value="POTRA_2"/>
    <property type="match status" value="1"/>
</dbReference>
<keyword evidence="3" id="KW-0732">Signal</keyword>
<dbReference type="InterPro" id="IPR039910">
    <property type="entry name" value="D15-like"/>
</dbReference>
<dbReference type="PANTHER" id="PTHR12815:SF47">
    <property type="entry name" value="TRANSLOCATION AND ASSEMBLY MODULE SUBUNIT TAMA"/>
    <property type="match status" value="1"/>
</dbReference>
<keyword evidence="4" id="KW-0472">Membrane</keyword>
<evidence type="ECO:0000256" key="6">
    <source>
        <dbReference type="SAM" id="MobiDB-lite"/>
    </source>
</evidence>
<evidence type="ECO:0000259" key="9">
    <source>
        <dbReference type="Pfam" id="PF08479"/>
    </source>
</evidence>
<evidence type="ECO:0000313" key="11">
    <source>
        <dbReference type="Proteomes" id="UP000607397"/>
    </source>
</evidence>
<feature type="compositionally biased region" description="Polar residues" evidence="6">
    <location>
        <begin position="30"/>
        <end position="44"/>
    </location>
</feature>
<accession>A0A8K1ZXZ7</accession>
<evidence type="ECO:0000256" key="4">
    <source>
        <dbReference type="ARBA" id="ARBA00023136"/>
    </source>
</evidence>